<reference evidence="2 3" key="1">
    <citation type="submission" date="2019-07" db="EMBL/GenBank/DDBJ databases">
        <title>Whole genome shotgun sequence of Pseudonocardia sulfidoxydans NBRC 16205.</title>
        <authorList>
            <person name="Hosoyama A."/>
            <person name="Uohara A."/>
            <person name="Ohji S."/>
            <person name="Ichikawa N."/>
        </authorList>
    </citation>
    <scope>NUCLEOTIDE SEQUENCE [LARGE SCALE GENOMIC DNA]</scope>
    <source>
        <strain evidence="2 3">NBRC 16205</strain>
    </source>
</reference>
<evidence type="ECO:0000313" key="3">
    <source>
        <dbReference type="Proteomes" id="UP000321685"/>
    </source>
</evidence>
<feature type="transmembrane region" description="Helical" evidence="1">
    <location>
        <begin position="49"/>
        <end position="71"/>
    </location>
</feature>
<name>A0A511DPL4_9PSEU</name>
<evidence type="ECO:0000313" key="2">
    <source>
        <dbReference type="EMBL" id="GEL26193.1"/>
    </source>
</evidence>
<protein>
    <recommendedName>
        <fullName evidence="4">DUF2530 domain-containing protein</fullName>
    </recommendedName>
</protein>
<organism evidence="2 3">
    <name type="scientific">Pseudonocardia sulfidoxydans NBRC 16205</name>
    <dbReference type="NCBI Taxonomy" id="1223511"/>
    <lineage>
        <taxon>Bacteria</taxon>
        <taxon>Bacillati</taxon>
        <taxon>Actinomycetota</taxon>
        <taxon>Actinomycetes</taxon>
        <taxon>Pseudonocardiales</taxon>
        <taxon>Pseudonocardiaceae</taxon>
        <taxon>Pseudonocardia</taxon>
    </lineage>
</organism>
<comment type="caution">
    <text evidence="2">The sequence shown here is derived from an EMBL/GenBank/DDBJ whole genome shotgun (WGS) entry which is preliminary data.</text>
</comment>
<proteinExistence type="predicted"/>
<accession>A0A511DPL4</accession>
<dbReference type="InterPro" id="IPR019681">
    <property type="entry name" value="DUF2530"/>
</dbReference>
<dbReference type="Proteomes" id="UP000321685">
    <property type="component" value="Unassembled WGS sequence"/>
</dbReference>
<keyword evidence="1" id="KW-0812">Transmembrane</keyword>
<dbReference type="EMBL" id="BJVJ01000078">
    <property type="protein sequence ID" value="GEL26193.1"/>
    <property type="molecule type" value="Genomic_DNA"/>
</dbReference>
<evidence type="ECO:0000256" key="1">
    <source>
        <dbReference type="SAM" id="Phobius"/>
    </source>
</evidence>
<keyword evidence="1" id="KW-1133">Transmembrane helix</keyword>
<gene>
    <name evidence="2" type="ORF">PSU4_51470</name>
</gene>
<dbReference type="Pfam" id="PF10745">
    <property type="entry name" value="DUF2530"/>
    <property type="match status" value="1"/>
</dbReference>
<keyword evidence="1" id="KW-0472">Membrane</keyword>
<sequence length="121" mass="13348">MGGRLVIRRRTLHAHTVDAAREFRPIRDRLVPIRDTAVMRNPPALPQRLSDVSVIAPIGTILWLLGAVALYVAHVTTGRPLDIWFTTCVAGAVLGAIGYGIFRWQRAAARRGSRTAQEGLR</sequence>
<dbReference type="AlphaFoldDB" id="A0A511DPL4"/>
<evidence type="ECO:0008006" key="4">
    <source>
        <dbReference type="Google" id="ProtNLM"/>
    </source>
</evidence>
<feature type="transmembrane region" description="Helical" evidence="1">
    <location>
        <begin position="83"/>
        <end position="102"/>
    </location>
</feature>
<keyword evidence="3" id="KW-1185">Reference proteome</keyword>